<organism evidence="2 3">
    <name type="scientific">Xanthomonas albilineans (strain GPE PC73 / CFBP 7063)</name>
    <dbReference type="NCBI Taxonomy" id="380358"/>
    <lineage>
        <taxon>Bacteria</taxon>
        <taxon>Pseudomonadati</taxon>
        <taxon>Pseudomonadota</taxon>
        <taxon>Gammaproteobacteria</taxon>
        <taxon>Lysobacterales</taxon>
        <taxon>Lysobacteraceae</taxon>
        <taxon>Xanthomonas</taxon>
    </lineage>
</organism>
<dbReference type="InterPro" id="IPR000073">
    <property type="entry name" value="AB_hydrolase_1"/>
</dbReference>
<gene>
    <name evidence="2" type="primary">albXI</name>
    <name evidence="2" type="ordered locus">XALc_1518</name>
</gene>
<evidence type="ECO:0000313" key="2">
    <source>
        <dbReference type="EMBL" id="CBA16022.1"/>
    </source>
</evidence>
<keyword evidence="3" id="KW-1185">Reference proteome</keyword>
<dbReference type="KEGG" id="xal:XALC_1518"/>
<dbReference type="Gene3D" id="3.40.50.1820">
    <property type="entry name" value="alpha/beta hydrolase"/>
    <property type="match status" value="1"/>
</dbReference>
<dbReference type="Pfam" id="PF12697">
    <property type="entry name" value="Abhydrolase_6"/>
    <property type="match status" value="1"/>
</dbReference>
<dbReference type="RefSeq" id="WP_012916025.1">
    <property type="nucleotide sequence ID" value="NC_013722.1"/>
</dbReference>
<evidence type="ECO:0000259" key="1">
    <source>
        <dbReference type="Pfam" id="PF12697"/>
    </source>
</evidence>
<dbReference type="Proteomes" id="UP000001890">
    <property type="component" value="Chromosome"/>
</dbReference>
<evidence type="ECO:0000313" key="3">
    <source>
        <dbReference type="Proteomes" id="UP000001890"/>
    </source>
</evidence>
<dbReference type="GeneID" id="57876821"/>
<dbReference type="InterPro" id="IPR029058">
    <property type="entry name" value="AB_hydrolase_fold"/>
</dbReference>
<dbReference type="SUPFAM" id="SSF53474">
    <property type="entry name" value="alpha/beta-Hydrolases"/>
    <property type="match status" value="1"/>
</dbReference>
<name>D2UAK0_XANAP</name>
<accession>D2UAK0</accession>
<dbReference type="EMBL" id="FP565176">
    <property type="protein sequence ID" value="CBA16022.1"/>
    <property type="molecule type" value="Genomic_DNA"/>
</dbReference>
<sequence>MGCVCLPHYLEKQDLSALDDALAGVRLSQYCTTDGRQLELYWLGAQASPKLVLLPPYGMSYLLLSRLAQRLARHFHVLCWESIGCPNPQTSVTAEDFDLDRQAATLLGILHQHDYADCHFVGWCQAAQLAVHAIALHGFAPRSMAWVAPAGLLPPIVKSEFERCALPIYLQIERHGLEQAKKLAAILDKYRGQPLRGDDLAEKLTMLHLADPASTLVFSRYMRAYEENKQSVQALLPTALGRHPTLIVHCKDDSFSHYSASVQLARHDPSLRLDLLDHGGHLQLFNDPGAVAQRIIDFIGLTVGEVAPTSMHSAA</sequence>
<dbReference type="PATRIC" id="fig|29447.3.peg.1493"/>
<proteinExistence type="predicted"/>
<protein>
    <submittedName>
        <fullName evidence="2">Putative syrc like esterasealbicidin synthetase protein</fullName>
    </submittedName>
</protein>
<dbReference type="STRING" id="380358.XALC_1518"/>
<dbReference type="AlphaFoldDB" id="D2UAK0"/>
<reference evidence="2 3" key="1">
    <citation type="journal article" date="2009" name="BMC Genomics">
        <title>The complete genome sequence of Xanthomonas albilineans provides new insights into the reductive genome evolution of the xylem-limited Xanthomonadaceae.</title>
        <authorList>
            <person name="Pieretti I."/>
            <person name="Royer M."/>
            <person name="Barbe V."/>
            <person name="Carrere S."/>
            <person name="Koebnik R."/>
            <person name="Cociancich S."/>
            <person name="Couloux A."/>
            <person name="Darrasse A."/>
            <person name="Gouzy J."/>
            <person name="Jacques M.A."/>
            <person name="Lauber E."/>
            <person name="Manceau C."/>
            <person name="Mangenot S."/>
            <person name="Poussier S."/>
            <person name="Segurens B."/>
            <person name="Szurek B."/>
            <person name="Verdier V."/>
            <person name="Arlat M."/>
            <person name="Rott P."/>
        </authorList>
    </citation>
    <scope>NUCLEOTIDE SEQUENCE [LARGE SCALE GENOMIC DNA]</scope>
    <source>
        <strain evidence="3">GPE PC73 / CFBP 7063</strain>
    </source>
</reference>
<feature type="domain" description="AB hydrolase-1" evidence="1">
    <location>
        <begin position="51"/>
        <end position="293"/>
    </location>
</feature>